<evidence type="ECO:0000256" key="3">
    <source>
        <dbReference type="ARBA" id="ARBA00022692"/>
    </source>
</evidence>
<feature type="transmembrane region" description="Helical" evidence="8">
    <location>
        <begin position="930"/>
        <end position="951"/>
    </location>
</feature>
<comment type="similarity">
    <text evidence="2">Belongs to the peptidase S54 family.</text>
</comment>
<dbReference type="GO" id="GO:0004252">
    <property type="term" value="F:serine-type endopeptidase activity"/>
    <property type="evidence" value="ECO:0007669"/>
    <property type="project" value="InterPro"/>
</dbReference>
<keyword evidence="10" id="KW-1185">Reference proteome</keyword>
<evidence type="ECO:0000256" key="7">
    <source>
        <dbReference type="SAM" id="MobiDB-lite"/>
    </source>
</evidence>
<dbReference type="SUPFAM" id="SSF144091">
    <property type="entry name" value="Rhomboid-like"/>
    <property type="match status" value="1"/>
</dbReference>
<dbReference type="WBParaSite" id="L893_g533.t1">
    <property type="protein sequence ID" value="L893_g533.t1"/>
    <property type="gene ID" value="L893_g533"/>
</dbReference>
<feature type="transmembrane region" description="Helical" evidence="8">
    <location>
        <begin position="1041"/>
        <end position="1066"/>
    </location>
</feature>
<dbReference type="FunFam" id="1.20.1540.10:FF:000025">
    <property type="entry name" value="Putative rhomboid family"/>
    <property type="match status" value="1"/>
</dbReference>
<feature type="compositionally biased region" description="Basic and acidic residues" evidence="7">
    <location>
        <begin position="256"/>
        <end position="266"/>
    </location>
</feature>
<dbReference type="Proteomes" id="UP000095287">
    <property type="component" value="Unplaced"/>
</dbReference>
<evidence type="ECO:0000256" key="4">
    <source>
        <dbReference type="ARBA" id="ARBA00022824"/>
    </source>
</evidence>
<evidence type="ECO:0000256" key="5">
    <source>
        <dbReference type="ARBA" id="ARBA00022989"/>
    </source>
</evidence>
<organism evidence="10 11">
    <name type="scientific">Steinernema glaseri</name>
    <dbReference type="NCBI Taxonomy" id="37863"/>
    <lineage>
        <taxon>Eukaryota</taxon>
        <taxon>Metazoa</taxon>
        <taxon>Ecdysozoa</taxon>
        <taxon>Nematoda</taxon>
        <taxon>Chromadorea</taxon>
        <taxon>Rhabditida</taxon>
        <taxon>Tylenchina</taxon>
        <taxon>Panagrolaimomorpha</taxon>
        <taxon>Strongyloidoidea</taxon>
        <taxon>Steinernematidae</taxon>
        <taxon>Steinernema</taxon>
    </lineage>
</organism>
<keyword evidence="5 8" id="KW-1133">Transmembrane helix</keyword>
<keyword evidence="6 8" id="KW-0472">Membrane</keyword>
<keyword evidence="4" id="KW-0256">Endoplasmic reticulum</keyword>
<comment type="subcellular location">
    <subcellularLocation>
        <location evidence="1">Endoplasmic reticulum membrane</location>
        <topology evidence="1">Multi-pass membrane protein</topology>
    </subcellularLocation>
</comment>
<keyword evidence="3 8" id="KW-0812">Transmembrane</keyword>
<feature type="region of interest" description="Disordered" evidence="7">
    <location>
        <begin position="206"/>
        <end position="266"/>
    </location>
</feature>
<feature type="domain" description="Peptidase S54 rhomboid" evidence="9">
    <location>
        <begin position="888"/>
        <end position="1024"/>
    </location>
</feature>
<sequence length="1105" mass="124573">MVHVKCRAGAPMDSTQNPAEAERLPLSKSHSTPATSGLRVSENPSPPKPKIVRAPSVLQVAAGRLLSTPTDEQRNADFYRRIRHVQRSGGVNIDRLKKKLSTGPASTPDVEMAETPSGIEMSTRLFRGVQRSLSTDSRKANSTRWPSDAHLRSRPNAIRVVAGDVYKKATGFRLNSIRKYETEISFEASSPQPEDDKTSLDVARSLPITLPGTSARSDLETIEEDELADREAQEDQAARTAASPVKSQSMDPHMSSAERRKNFKEQRKLRGVATEHISTADEPVAEIPLIRPSTLDLRPDAEFKRAVHLEDLFKRSTPSDPVIIIDKGGDLDEALTERSSPEVVVPDINVTYFGDGGELFFDESKVSEEQLLSDIEEALDEDEDKENVGFREPDDMQLTLRRRFPVDISGGAVPTIQVCDEHGAIESDRRGAEESVDFVFSRRTDATVRRKISMKRQDGVDEERKQDRQPFKGFFQRRLTQRLVKKESEDLREAEEAPIPYVQPFAPSVTMRTQRVAFHKEEEIRIEQEPSTRQRIPMGGFQGVKIRGAKFHGPEPPSVEPPAIRKQSRSSIFRRKMKTMKQAVTSAVKSLLGVKDLDQALVVNSKRRRRYTRQGVLYEEEDEEDTTSIGEAAPFEQKMEDLDYRPLFTWWVTSVQLIIGVLALIIYGFGPVALSRVEETKYVYHVSGSYRLITVFDHPNLWFGPAFADLVHAGAKYAPCMRRDKKIFAQIAQERASERQTGCCVMNDRSGCFQTSPDSGECATGFAVMHHWNSSGKGFNDRRSGPVCGLDPRVCRDPPYQQILWPDDITQWPICRRNSSTEGIRHMNCEVTGRPCCIQMQGQCRITTREYCEFVNGYYHEEALLCSQVNCLQEVCGMIPFLDKDSPNQLYRFFTPIFIHAGIVGLAATLFIQLIFMTSVEKMIGWKKTAVIYLCSGLGGYLASAVFVPYMPEVGPAGSQGGLLGTLIVDGYYNWDFTQNKWKQVKNLIVATSLFLAVGFLPWVDNYAQWFGFLYGILFSIVLLSPFEFPNEPDRRFPSLGRIAGVSFAIAALILLTGFLLAMFFWEMFEIPAFFQYFNCLPLIEYAIEHTCDNKGVELKNWLPI</sequence>
<dbReference type="GO" id="GO:0005789">
    <property type="term" value="C:endoplasmic reticulum membrane"/>
    <property type="evidence" value="ECO:0007669"/>
    <property type="project" value="UniProtKB-SubCell"/>
</dbReference>
<reference evidence="11" key="1">
    <citation type="submission" date="2016-11" db="UniProtKB">
        <authorList>
            <consortium name="WormBaseParasite"/>
        </authorList>
    </citation>
    <scope>IDENTIFICATION</scope>
</reference>
<evidence type="ECO:0000259" key="9">
    <source>
        <dbReference type="Pfam" id="PF01694"/>
    </source>
</evidence>
<feature type="transmembrane region" description="Helical" evidence="8">
    <location>
        <begin position="987"/>
        <end position="1004"/>
    </location>
</feature>
<proteinExistence type="inferred from homology"/>
<evidence type="ECO:0000256" key="2">
    <source>
        <dbReference type="ARBA" id="ARBA00009045"/>
    </source>
</evidence>
<feature type="transmembrane region" description="Helical" evidence="8">
    <location>
        <begin position="647"/>
        <end position="669"/>
    </location>
</feature>
<dbReference type="AlphaFoldDB" id="A0A1I8AF78"/>
<protein>
    <submittedName>
        <fullName evidence="11">Rhomboid domain-containing protein</fullName>
    </submittedName>
</protein>
<dbReference type="InterPro" id="IPR051512">
    <property type="entry name" value="Inactive_Rhomboid"/>
</dbReference>
<dbReference type="Pfam" id="PF01694">
    <property type="entry name" value="Rhomboid"/>
    <property type="match status" value="1"/>
</dbReference>
<dbReference type="InterPro" id="IPR022764">
    <property type="entry name" value="Peptidase_S54_rhomboid_dom"/>
</dbReference>
<feature type="transmembrane region" description="Helical" evidence="8">
    <location>
        <begin position="1010"/>
        <end position="1029"/>
    </location>
</feature>
<dbReference type="InterPro" id="IPR035952">
    <property type="entry name" value="Rhomboid-like_sf"/>
</dbReference>
<evidence type="ECO:0000313" key="11">
    <source>
        <dbReference type="WBParaSite" id="L893_g533.t1"/>
    </source>
</evidence>
<evidence type="ECO:0000256" key="6">
    <source>
        <dbReference type="ARBA" id="ARBA00023136"/>
    </source>
</evidence>
<feature type="region of interest" description="Disordered" evidence="7">
    <location>
        <begin position="1"/>
        <end position="55"/>
    </location>
</feature>
<evidence type="ECO:0000313" key="10">
    <source>
        <dbReference type="Proteomes" id="UP000095287"/>
    </source>
</evidence>
<accession>A0A1I8AF78</accession>
<dbReference type="GO" id="GO:0050708">
    <property type="term" value="P:regulation of protein secretion"/>
    <property type="evidence" value="ECO:0007669"/>
    <property type="project" value="TreeGrafter"/>
</dbReference>
<evidence type="ECO:0000256" key="1">
    <source>
        <dbReference type="ARBA" id="ARBA00004477"/>
    </source>
</evidence>
<dbReference type="GO" id="GO:0042058">
    <property type="term" value="P:regulation of epidermal growth factor receptor signaling pathway"/>
    <property type="evidence" value="ECO:0007669"/>
    <property type="project" value="TreeGrafter"/>
</dbReference>
<name>A0A1I8AF78_9BILA</name>
<dbReference type="PANTHER" id="PTHR45965:SF3">
    <property type="entry name" value="INACTIVE RHOMBOID PROTEIN 1"/>
    <property type="match status" value="1"/>
</dbReference>
<evidence type="ECO:0000256" key="8">
    <source>
        <dbReference type="SAM" id="Phobius"/>
    </source>
</evidence>
<feature type="transmembrane region" description="Helical" evidence="8">
    <location>
        <begin position="897"/>
        <end position="918"/>
    </location>
</feature>
<dbReference type="Gene3D" id="1.20.1540.10">
    <property type="entry name" value="Rhomboid-like"/>
    <property type="match status" value="1"/>
</dbReference>
<dbReference type="PANTHER" id="PTHR45965">
    <property type="entry name" value="INACTIVE RHOMBOID PROTEIN"/>
    <property type="match status" value="1"/>
</dbReference>